<proteinExistence type="inferred from homology"/>
<dbReference type="Gene3D" id="3.40.50.620">
    <property type="entry name" value="HUPs"/>
    <property type="match status" value="1"/>
</dbReference>
<keyword evidence="5" id="KW-0067">ATP-binding</keyword>
<dbReference type="GO" id="GO:0006438">
    <property type="term" value="P:valyl-tRNA aminoacylation"/>
    <property type="evidence" value="ECO:0007669"/>
    <property type="project" value="InterPro"/>
</dbReference>
<keyword evidence="3" id="KW-0436">Ligase</keyword>
<sequence length="320" mass="36459">MNMLEMRLISGGRSHDYHRRCGRWARVCHVTLANRLGQHQCRRHLSSGRESEATAELNRYLSADFGGKYPLKSCEQFWSDFWRRNDRVFGQHRDTGAATAADGHSGRPPFTLLLPPPNITGNLHLGHAMTLAIEDTICRYHRMRGHPCRWTPGLDHAGIATQMVVEKYINKSCGKTRHEMSAEEFLAHIRQWKAERERDINEQIQRLGVSLDFERQYYTLSEEMSPAVTEAFIRLFNSGHIYRHSMAVNWSFYLPSTLSDIEVEHKRITGPTRLSVPGFDGQVLVGVMHRFNYPIADTDGSGGGEVIPIATTRLETILGD</sequence>
<dbReference type="InterPro" id="IPR002303">
    <property type="entry name" value="Valyl-tRNA_ligase"/>
</dbReference>
<dbReference type="EC" id="6.1.1.9" evidence="2"/>
<dbReference type="SUPFAM" id="SSF52374">
    <property type="entry name" value="Nucleotidylyl transferase"/>
    <property type="match status" value="1"/>
</dbReference>
<dbReference type="InterPro" id="IPR001412">
    <property type="entry name" value="aa-tRNA-synth_I_CS"/>
</dbReference>
<dbReference type="GO" id="GO:0005524">
    <property type="term" value="F:ATP binding"/>
    <property type="evidence" value="ECO:0007669"/>
    <property type="project" value="UniProtKB-KW"/>
</dbReference>
<evidence type="ECO:0000256" key="6">
    <source>
        <dbReference type="ARBA" id="ARBA00022917"/>
    </source>
</evidence>
<dbReference type="EMBL" id="CAJPIZ010017105">
    <property type="protein sequence ID" value="CAG2115966.1"/>
    <property type="molecule type" value="Genomic_DNA"/>
</dbReference>
<name>A0A7R9L7L0_9ACAR</name>
<keyword evidence="11" id="KW-1185">Reference proteome</keyword>
<dbReference type="AlphaFoldDB" id="A0A7R9L7L0"/>
<dbReference type="GO" id="GO:0004832">
    <property type="term" value="F:valine-tRNA ligase activity"/>
    <property type="evidence" value="ECO:0007669"/>
    <property type="project" value="UniProtKB-EC"/>
</dbReference>
<feature type="non-terminal residue" evidence="10">
    <location>
        <position position="1"/>
    </location>
</feature>
<evidence type="ECO:0000313" key="11">
    <source>
        <dbReference type="Proteomes" id="UP000759131"/>
    </source>
</evidence>
<keyword evidence="7" id="KW-0030">Aminoacyl-tRNA synthetase</keyword>
<evidence type="ECO:0000256" key="7">
    <source>
        <dbReference type="ARBA" id="ARBA00023146"/>
    </source>
</evidence>
<evidence type="ECO:0000256" key="2">
    <source>
        <dbReference type="ARBA" id="ARBA00013169"/>
    </source>
</evidence>
<evidence type="ECO:0000256" key="5">
    <source>
        <dbReference type="ARBA" id="ARBA00022840"/>
    </source>
</evidence>
<gene>
    <name evidence="10" type="ORF">OSB1V03_LOCUS15927</name>
</gene>
<evidence type="ECO:0000259" key="9">
    <source>
        <dbReference type="Pfam" id="PF00133"/>
    </source>
</evidence>
<feature type="domain" description="Aminoacyl-tRNA synthetase class Ia" evidence="9">
    <location>
        <begin position="105"/>
        <end position="269"/>
    </location>
</feature>
<dbReference type="PANTHER" id="PTHR11946">
    <property type="entry name" value="VALYL-TRNA SYNTHETASES"/>
    <property type="match status" value="1"/>
</dbReference>
<comment type="similarity">
    <text evidence="1">Belongs to the class-I aminoacyl-tRNA synthetase family.</text>
</comment>
<organism evidence="10">
    <name type="scientific">Medioppia subpectinata</name>
    <dbReference type="NCBI Taxonomy" id="1979941"/>
    <lineage>
        <taxon>Eukaryota</taxon>
        <taxon>Metazoa</taxon>
        <taxon>Ecdysozoa</taxon>
        <taxon>Arthropoda</taxon>
        <taxon>Chelicerata</taxon>
        <taxon>Arachnida</taxon>
        <taxon>Acari</taxon>
        <taxon>Acariformes</taxon>
        <taxon>Sarcoptiformes</taxon>
        <taxon>Oribatida</taxon>
        <taxon>Brachypylina</taxon>
        <taxon>Oppioidea</taxon>
        <taxon>Oppiidae</taxon>
        <taxon>Medioppia</taxon>
    </lineage>
</organism>
<evidence type="ECO:0000256" key="8">
    <source>
        <dbReference type="ARBA" id="ARBA00029936"/>
    </source>
</evidence>
<dbReference type="InterPro" id="IPR014729">
    <property type="entry name" value="Rossmann-like_a/b/a_fold"/>
</dbReference>
<keyword evidence="4" id="KW-0547">Nucleotide-binding</keyword>
<keyword evidence="6" id="KW-0648">Protein biosynthesis</keyword>
<dbReference type="PANTHER" id="PTHR11946:SF109">
    <property type="entry name" value="VALINE--TRNA LIGASE"/>
    <property type="match status" value="1"/>
</dbReference>
<dbReference type="InterPro" id="IPR002300">
    <property type="entry name" value="aa-tRNA-synth_Ia"/>
</dbReference>
<evidence type="ECO:0000256" key="3">
    <source>
        <dbReference type="ARBA" id="ARBA00022598"/>
    </source>
</evidence>
<evidence type="ECO:0000313" key="10">
    <source>
        <dbReference type="EMBL" id="CAD7635536.1"/>
    </source>
</evidence>
<dbReference type="Pfam" id="PF00133">
    <property type="entry name" value="tRNA-synt_1"/>
    <property type="match status" value="1"/>
</dbReference>
<evidence type="ECO:0000256" key="4">
    <source>
        <dbReference type="ARBA" id="ARBA00022741"/>
    </source>
</evidence>
<protein>
    <recommendedName>
        <fullName evidence="2">valine--tRNA ligase</fullName>
        <ecNumber evidence="2">6.1.1.9</ecNumber>
    </recommendedName>
    <alternativeName>
        <fullName evidence="8">Valyl-tRNA synthetase</fullName>
    </alternativeName>
</protein>
<dbReference type="EMBL" id="OC871680">
    <property type="protein sequence ID" value="CAD7635536.1"/>
    <property type="molecule type" value="Genomic_DNA"/>
</dbReference>
<dbReference type="Proteomes" id="UP000759131">
    <property type="component" value="Unassembled WGS sequence"/>
</dbReference>
<evidence type="ECO:0000256" key="1">
    <source>
        <dbReference type="ARBA" id="ARBA00005594"/>
    </source>
</evidence>
<accession>A0A7R9L7L0</accession>
<dbReference type="PROSITE" id="PS00178">
    <property type="entry name" value="AA_TRNA_LIGASE_I"/>
    <property type="match status" value="1"/>
</dbReference>
<dbReference type="OrthoDB" id="629407at2759"/>
<reference evidence="10" key="1">
    <citation type="submission" date="2020-11" db="EMBL/GenBank/DDBJ databases">
        <authorList>
            <person name="Tran Van P."/>
        </authorList>
    </citation>
    <scope>NUCLEOTIDE SEQUENCE</scope>
</reference>
<dbReference type="GO" id="GO:0005829">
    <property type="term" value="C:cytosol"/>
    <property type="evidence" value="ECO:0007669"/>
    <property type="project" value="TreeGrafter"/>
</dbReference>